<evidence type="ECO:0000313" key="10">
    <source>
        <dbReference type="EMBL" id="MDY0885023.1"/>
    </source>
</evidence>
<feature type="transmembrane region" description="Helical" evidence="8">
    <location>
        <begin position="248"/>
        <end position="268"/>
    </location>
</feature>
<proteinExistence type="inferred from homology"/>
<keyword evidence="11" id="KW-1185">Reference proteome</keyword>
<accession>A0ABU5EFM9</accession>
<gene>
    <name evidence="10" type="ORF">SMD27_19425</name>
</gene>
<dbReference type="InterPro" id="IPR010065">
    <property type="entry name" value="AA_ABC_transptr_permease_3TM"/>
</dbReference>
<feature type="transmembrane region" description="Helical" evidence="8">
    <location>
        <begin position="212"/>
        <end position="236"/>
    </location>
</feature>
<comment type="caution">
    <text evidence="10">The sequence shown here is derived from an EMBL/GenBank/DDBJ whole genome shotgun (WGS) entry which is preliminary data.</text>
</comment>
<dbReference type="SUPFAM" id="SSF161098">
    <property type="entry name" value="MetI-like"/>
    <property type="match status" value="1"/>
</dbReference>
<dbReference type="CDD" id="cd06261">
    <property type="entry name" value="TM_PBP2"/>
    <property type="match status" value="1"/>
</dbReference>
<dbReference type="EMBL" id="JAXCLW010000007">
    <property type="protein sequence ID" value="MDY0885023.1"/>
    <property type="molecule type" value="Genomic_DNA"/>
</dbReference>
<feature type="transmembrane region" description="Helical" evidence="8">
    <location>
        <begin position="42"/>
        <end position="62"/>
    </location>
</feature>
<evidence type="ECO:0000256" key="7">
    <source>
        <dbReference type="ARBA" id="ARBA00023136"/>
    </source>
</evidence>
<evidence type="ECO:0000256" key="6">
    <source>
        <dbReference type="ARBA" id="ARBA00022989"/>
    </source>
</evidence>
<dbReference type="Gene3D" id="1.10.3720.10">
    <property type="entry name" value="MetI-like"/>
    <property type="match status" value="1"/>
</dbReference>
<evidence type="ECO:0000256" key="5">
    <source>
        <dbReference type="ARBA" id="ARBA00022692"/>
    </source>
</evidence>
<evidence type="ECO:0000256" key="4">
    <source>
        <dbReference type="ARBA" id="ARBA00022475"/>
    </source>
</evidence>
<dbReference type="PROSITE" id="PS50928">
    <property type="entry name" value="ABC_TM1"/>
    <property type="match status" value="1"/>
</dbReference>
<reference evidence="10 11" key="1">
    <citation type="journal article" date="2016" name="Antonie Van Leeuwenhoek">
        <title>Dongia soli sp. nov., isolated from soil from Dokdo, Korea.</title>
        <authorList>
            <person name="Kim D.U."/>
            <person name="Lee H."/>
            <person name="Kim H."/>
            <person name="Kim S.G."/>
            <person name="Ka J.O."/>
        </authorList>
    </citation>
    <scope>NUCLEOTIDE SEQUENCE [LARGE SCALE GENOMIC DNA]</scope>
    <source>
        <strain evidence="10 11">D78</strain>
    </source>
</reference>
<keyword evidence="5 8" id="KW-0812">Transmembrane</keyword>
<keyword evidence="7 8" id="KW-0472">Membrane</keyword>
<dbReference type="RefSeq" id="WP_320510096.1">
    <property type="nucleotide sequence ID" value="NZ_JAXCLW010000007.1"/>
</dbReference>
<keyword evidence="3 8" id="KW-0813">Transport</keyword>
<dbReference type="NCBIfam" id="TIGR01726">
    <property type="entry name" value="HEQRo_perm_3TM"/>
    <property type="match status" value="1"/>
</dbReference>
<dbReference type="PANTHER" id="PTHR30614">
    <property type="entry name" value="MEMBRANE COMPONENT OF AMINO ACID ABC TRANSPORTER"/>
    <property type="match status" value="1"/>
</dbReference>
<evidence type="ECO:0000256" key="2">
    <source>
        <dbReference type="ARBA" id="ARBA00010072"/>
    </source>
</evidence>
<protein>
    <submittedName>
        <fullName evidence="10">Amino acid ABC transporter permease</fullName>
    </submittedName>
</protein>
<name>A0ABU5EFM9_9PROT</name>
<feature type="transmembrane region" description="Helical" evidence="8">
    <location>
        <begin position="302"/>
        <end position="330"/>
    </location>
</feature>
<sequence>MMDTSNVPTGPRQNPELEEISPPITVVGPVAWLRTNLFSSPFNTLLTILAVLFLAWAVPPFIRWAFIDATWTFPREVLDGARGPNRGDCAPDGACWIFIQARIGQFLFGFYPADERWRVVLVFILTFGAVAGMLIERIPFKKQNALFLFVILPILSLWLLLGGLGLEVVSSRLWGGFMLTLIIACVGIVLALPLGILLALGRRSELPVVHLLSVMLIEFVRGVPLITVLFMANVMLPLFLPPGTTIDPLLRILVGFTVFTAAYLAEVVRGGLQAIGRGQYEGAASLGLGYWSMMRLIILPQALRISIPAIVNTINGAFMDTTLVAVVGLYDFLNIVRTGSRDANWIGTEIDGFVFCAAIYWICCYGMSRYSISLERKLDTGHKKR</sequence>
<dbReference type="Proteomes" id="UP001279642">
    <property type="component" value="Unassembled WGS sequence"/>
</dbReference>
<feature type="transmembrane region" description="Helical" evidence="8">
    <location>
        <begin position="350"/>
        <end position="368"/>
    </location>
</feature>
<dbReference type="PANTHER" id="PTHR30614:SF41">
    <property type="entry name" value="INNER MEMBRANE AMINO-ACID ABC TRANSPORTER PERMEASE PROTEIN YHDY"/>
    <property type="match status" value="1"/>
</dbReference>
<dbReference type="InterPro" id="IPR035906">
    <property type="entry name" value="MetI-like_sf"/>
</dbReference>
<feature type="transmembrane region" description="Helical" evidence="8">
    <location>
        <begin position="147"/>
        <end position="166"/>
    </location>
</feature>
<evidence type="ECO:0000256" key="3">
    <source>
        <dbReference type="ARBA" id="ARBA00022448"/>
    </source>
</evidence>
<feature type="transmembrane region" description="Helical" evidence="8">
    <location>
        <begin position="178"/>
        <end position="200"/>
    </location>
</feature>
<feature type="domain" description="ABC transmembrane type-1" evidence="9">
    <location>
        <begin position="177"/>
        <end position="371"/>
    </location>
</feature>
<evidence type="ECO:0000256" key="8">
    <source>
        <dbReference type="RuleBase" id="RU363032"/>
    </source>
</evidence>
<dbReference type="Pfam" id="PF00528">
    <property type="entry name" value="BPD_transp_1"/>
    <property type="match status" value="1"/>
</dbReference>
<evidence type="ECO:0000313" key="11">
    <source>
        <dbReference type="Proteomes" id="UP001279642"/>
    </source>
</evidence>
<keyword evidence="4" id="KW-1003">Cell membrane</keyword>
<evidence type="ECO:0000256" key="1">
    <source>
        <dbReference type="ARBA" id="ARBA00004429"/>
    </source>
</evidence>
<dbReference type="InterPro" id="IPR043429">
    <property type="entry name" value="ArtM/GltK/GlnP/TcyL/YhdX-like"/>
</dbReference>
<organism evidence="10 11">
    <name type="scientific">Dongia soli</name>
    <dbReference type="NCBI Taxonomy" id="600628"/>
    <lineage>
        <taxon>Bacteria</taxon>
        <taxon>Pseudomonadati</taxon>
        <taxon>Pseudomonadota</taxon>
        <taxon>Alphaproteobacteria</taxon>
        <taxon>Rhodospirillales</taxon>
        <taxon>Dongiaceae</taxon>
        <taxon>Dongia</taxon>
    </lineage>
</organism>
<feature type="transmembrane region" description="Helical" evidence="8">
    <location>
        <begin position="117"/>
        <end position="135"/>
    </location>
</feature>
<evidence type="ECO:0000259" key="9">
    <source>
        <dbReference type="PROSITE" id="PS50928"/>
    </source>
</evidence>
<dbReference type="InterPro" id="IPR000515">
    <property type="entry name" value="MetI-like"/>
</dbReference>
<keyword evidence="6 8" id="KW-1133">Transmembrane helix</keyword>
<comment type="subcellular location">
    <subcellularLocation>
        <location evidence="1">Cell inner membrane</location>
        <topology evidence="1">Multi-pass membrane protein</topology>
    </subcellularLocation>
    <subcellularLocation>
        <location evidence="8">Cell membrane</location>
        <topology evidence="8">Multi-pass membrane protein</topology>
    </subcellularLocation>
</comment>
<comment type="similarity">
    <text evidence="2">Belongs to the binding-protein-dependent transport system permease family. HisMQ subfamily.</text>
</comment>